<evidence type="ECO:0000313" key="10">
    <source>
        <dbReference type="EMBL" id="CCD24232.1"/>
    </source>
</evidence>
<dbReference type="eggNOG" id="KOG2623">
    <property type="taxonomic scope" value="Eukaryota"/>
</dbReference>
<accession>G0W8X1</accession>
<dbReference type="GO" id="GO:0005739">
    <property type="term" value="C:mitochondrion"/>
    <property type="evidence" value="ECO:0007669"/>
    <property type="project" value="EnsemblFungi"/>
</dbReference>
<reference evidence="10 11" key="1">
    <citation type="journal article" date="2011" name="Proc. Natl. Acad. Sci. U.S.A.">
        <title>Evolutionary erosion of yeast sex chromosomes by mating-type switching accidents.</title>
        <authorList>
            <person name="Gordon J.L."/>
            <person name="Armisen D."/>
            <person name="Proux-Wera E."/>
            <person name="Oheigeartaigh S.S."/>
            <person name="Byrne K.P."/>
            <person name="Wolfe K.H."/>
        </authorList>
    </citation>
    <scope>NUCLEOTIDE SEQUENCE [LARGE SCALE GENOMIC DNA]</scope>
    <source>
        <strain evidence="11">ATCC 10597 / BCRC 20456 / CBS 421 / NBRC 0211 / NRRL Y-12639</strain>
    </source>
</reference>
<comment type="similarity">
    <text evidence="9">Belongs to the class-I aminoacyl-tRNA synthetase family.</text>
</comment>
<evidence type="ECO:0000313" key="11">
    <source>
        <dbReference type="Proteomes" id="UP000000689"/>
    </source>
</evidence>
<dbReference type="InterPro" id="IPR002307">
    <property type="entry name" value="Tyr-tRNA-ligase"/>
</dbReference>
<dbReference type="CDD" id="cd00805">
    <property type="entry name" value="TyrRS_core"/>
    <property type="match status" value="1"/>
</dbReference>
<evidence type="ECO:0000256" key="8">
    <source>
        <dbReference type="ARBA" id="ARBA00048248"/>
    </source>
</evidence>
<dbReference type="OrthoDB" id="337870at2759"/>
<evidence type="ECO:0000256" key="2">
    <source>
        <dbReference type="ARBA" id="ARBA00022598"/>
    </source>
</evidence>
<dbReference type="OMA" id="YMMAKDS"/>
<dbReference type="HOGENOM" id="CLU_024003_0_0_1"/>
<dbReference type="GO" id="GO:0004831">
    <property type="term" value="F:tyrosine-tRNA ligase activity"/>
    <property type="evidence" value="ECO:0007669"/>
    <property type="project" value="UniProtKB-EC"/>
</dbReference>
<keyword evidence="6 9" id="KW-0030">Aminoacyl-tRNA synthetase</keyword>
<evidence type="ECO:0000256" key="3">
    <source>
        <dbReference type="ARBA" id="ARBA00022741"/>
    </source>
</evidence>
<dbReference type="Gene3D" id="1.10.240.10">
    <property type="entry name" value="Tyrosyl-Transfer RNA Synthetase"/>
    <property type="match status" value="1"/>
</dbReference>
<dbReference type="InterPro" id="IPR024088">
    <property type="entry name" value="Tyr-tRNA-ligase_bac-type"/>
</dbReference>
<dbReference type="NCBIfam" id="TIGR00234">
    <property type="entry name" value="tyrS"/>
    <property type="match status" value="1"/>
</dbReference>
<dbReference type="SUPFAM" id="SSF55174">
    <property type="entry name" value="Alpha-L RNA-binding motif"/>
    <property type="match status" value="1"/>
</dbReference>
<dbReference type="GeneID" id="11496582"/>
<evidence type="ECO:0000256" key="1">
    <source>
        <dbReference type="ARBA" id="ARBA00013160"/>
    </source>
</evidence>
<gene>
    <name evidence="10" type="primary">NDAI0C05730</name>
    <name evidence="10" type="ordered locus">NDAI_0C05730</name>
</gene>
<evidence type="ECO:0000256" key="7">
    <source>
        <dbReference type="ARBA" id="ARBA00033323"/>
    </source>
</evidence>
<keyword evidence="3 9" id="KW-0547">Nucleotide-binding</keyword>
<dbReference type="PANTHER" id="PTHR11766:SF0">
    <property type="entry name" value="TYROSINE--TRNA LIGASE, MITOCHONDRIAL"/>
    <property type="match status" value="1"/>
</dbReference>
<dbReference type="KEGG" id="ndi:NDAI_0C05730"/>
<protein>
    <recommendedName>
        <fullName evidence="1 9">Tyrosine--tRNA ligase</fullName>
        <ecNumber evidence="1 9">6.1.1.1</ecNumber>
    </recommendedName>
    <alternativeName>
        <fullName evidence="7 9">Tyrosyl-tRNA synthetase</fullName>
    </alternativeName>
</protein>
<evidence type="ECO:0000256" key="4">
    <source>
        <dbReference type="ARBA" id="ARBA00022840"/>
    </source>
</evidence>
<organism evidence="10 11">
    <name type="scientific">Naumovozyma dairenensis (strain ATCC 10597 / BCRC 20456 / CBS 421 / NBRC 0211 / NRRL Y-12639)</name>
    <name type="common">Saccharomyces dairenensis</name>
    <dbReference type="NCBI Taxonomy" id="1071378"/>
    <lineage>
        <taxon>Eukaryota</taxon>
        <taxon>Fungi</taxon>
        <taxon>Dikarya</taxon>
        <taxon>Ascomycota</taxon>
        <taxon>Saccharomycotina</taxon>
        <taxon>Saccharomycetes</taxon>
        <taxon>Saccharomycetales</taxon>
        <taxon>Saccharomycetaceae</taxon>
        <taxon>Naumovozyma</taxon>
    </lineage>
</organism>
<dbReference type="PRINTS" id="PR01040">
    <property type="entry name" value="TRNASYNTHTYR"/>
</dbReference>
<dbReference type="InterPro" id="IPR001412">
    <property type="entry name" value="aa-tRNA-synth_I_CS"/>
</dbReference>
<dbReference type="FunFam" id="1.10.240.10:FF:000001">
    <property type="entry name" value="Tyrosine--tRNA ligase"/>
    <property type="match status" value="1"/>
</dbReference>
<dbReference type="EMBL" id="HE580269">
    <property type="protein sequence ID" value="CCD24232.1"/>
    <property type="molecule type" value="Genomic_DNA"/>
</dbReference>
<dbReference type="Gene3D" id="3.10.290.10">
    <property type="entry name" value="RNA-binding S4 domain"/>
    <property type="match status" value="1"/>
</dbReference>
<dbReference type="PANTHER" id="PTHR11766">
    <property type="entry name" value="TYROSYL-TRNA SYNTHETASE"/>
    <property type="match status" value="1"/>
</dbReference>
<keyword evidence="11" id="KW-1185">Reference proteome</keyword>
<dbReference type="InterPro" id="IPR002305">
    <property type="entry name" value="aa-tRNA-synth_Ic"/>
</dbReference>
<dbReference type="SUPFAM" id="SSF52374">
    <property type="entry name" value="Nucleotidylyl transferase"/>
    <property type="match status" value="1"/>
</dbReference>
<evidence type="ECO:0000256" key="5">
    <source>
        <dbReference type="ARBA" id="ARBA00022917"/>
    </source>
</evidence>
<dbReference type="AlphaFoldDB" id="G0W8X1"/>
<proteinExistence type="inferred from homology"/>
<name>G0W8X1_NAUDC</name>
<dbReference type="RefSeq" id="XP_003669475.1">
    <property type="nucleotide sequence ID" value="XM_003669427.1"/>
</dbReference>
<dbReference type="Proteomes" id="UP000000689">
    <property type="component" value="Chromosome 3"/>
</dbReference>
<keyword evidence="2 9" id="KW-0436">Ligase</keyword>
<dbReference type="GO" id="GO:0003723">
    <property type="term" value="F:RNA binding"/>
    <property type="evidence" value="ECO:0007669"/>
    <property type="project" value="InterPro"/>
</dbReference>
<dbReference type="InterPro" id="IPR036986">
    <property type="entry name" value="S4_RNA-bd_sf"/>
</dbReference>
<dbReference type="GO" id="GO:0005829">
    <property type="term" value="C:cytosol"/>
    <property type="evidence" value="ECO:0007669"/>
    <property type="project" value="TreeGrafter"/>
</dbReference>
<dbReference type="GO" id="GO:0005524">
    <property type="term" value="F:ATP binding"/>
    <property type="evidence" value="ECO:0007669"/>
    <property type="project" value="UniProtKB-KW"/>
</dbReference>
<keyword evidence="5 9" id="KW-0648">Protein biosynthesis</keyword>
<sequence>MFLRRYLSTPSVLRENLIKELQLRGLIAQISKPEKWLVEKLQSRDNGNNNKVKLYCGVDPTAKSLHLGNLVPLMVLLNFYVRGHSVVTLVGGATGRVGDPSGRITERSEMATDIRANNIEAISEQLVRFFKNGKKYYERKNKHNTVEFGEHILKDNYSWWKEVKMLDFLAQYGRHIRVQAMLSRDSVTSRLANQGSLGFNEFTYQILQAYDFFHLYKEHNVSIQVGGNDQWGNITAGLDLIGRLEPKSKELPAFAVTTPLLSTANGEKFGKSAGNAVFIDPEINTPFEIFQFFYNTEDADIARFLQIFTLLPRGKIQSIVADHLRSPHLRKGQNILAKEVTELLHGVDASNEAEEVSNVLFGKLKRHEKLDASRLIELCSKARILQHANKSENLIDLLARLTNDSKSAAKRKISQGSIYLHSDQIKVSESLTNWDPYLIDNKVLLMKIGKQKTFVIEMK</sequence>
<dbReference type="STRING" id="1071378.G0W8X1"/>
<dbReference type="Pfam" id="PF00579">
    <property type="entry name" value="tRNA-synt_1b"/>
    <property type="match status" value="1"/>
</dbReference>
<keyword evidence="4 9" id="KW-0067">ATP-binding</keyword>
<evidence type="ECO:0000256" key="6">
    <source>
        <dbReference type="ARBA" id="ARBA00023146"/>
    </source>
</evidence>
<comment type="catalytic activity">
    <reaction evidence="8 9">
        <text>tRNA(Tyr) + L-tyrosine + ATP = L-tyrosyl-tRNA(Tyr) + AMP + diphosphate + H(+)</text>
        <dbReference type="Rhea" id="RHEA:10220"/>
        <dbReference type="Rhea" id="RHEA-COMP:9706"/>
        <dbReference type="Rhea" id="RHEA-COMP:9707"/>
        <dbReference type="ChEBI" id="CHEBI:15378"/>
        <dbReference type="ChEBI" id="CHEBI:30616"/>
        <dbReference type="ChEBI" id="CHEBI:33019"/>
        <dbReference type="ChEBI" id="CHEBI:58315"/>
        <dbReference type="ChEBI" id="CHEBI:78442"/>
        <dbReference type="ChEBI" id="CHEBI:78536"/>
        <dbReference type="ChEBI" id="CHEBI:456215"/>
        <dbReference type="EC" id="6.1.1.1"/>
    </reaction>
</comment>
<dbReference type="GO" id="GO:0070184">
    <property type="term" value="P:mitochondrial tyrosyl-tRNA aminoacylation"/>
    <property type="evidence" value="ECO:0007669"/>
    <property type="project" value="EnsemblFungi"/>
</dbReference>
<dbReference type="Gene3D" id="3.40.50.620">
    <property type="entry name" value="HUPs"/>
    <property type="match status" value="1"/>
</dbReference>
<dbReference type="PROSITE" id="PS00178">
    <property type="entry name" value="AA_TRNA_LIGASE_I"/>
    <property type="match status" value="1"/>
</dbReference>
<dbReference type="EC" id="6.1.1.1" evidence="1 9"/>
<evidence type="ECO:0000256" key="9">
    <source>
        <dbReference type="RuleBase" id="RU361234"/>
    </source>
</evidence>
<dbReference type="InterPro" id="IPR014729">
    <property type="entry name" value="Rossmann-like_a/b/a_fold"/>
</dbReference>